<protein>
    <submittedName>
        <fullName evidence="1">Uncharacterized protein</fullName>
    </submittedName>
</protein>
<evidence type="ECO:0000313" key="2">
    <source>
        <dbReference type="Proteomes" id="UP000270094"/>
    </source>
</evidence>
<proteinExistence type="predicted"/>
<accession>A0A3P7J9J4</accession>
<organism evidence="1 2">
    <name type="scientific">Strongylus vulgaris</name>
    <name type="common">Blood worm</name>
    <dbReference type="NCBI Taxonomy" id="40348"/>
    <lineage>
        <taxon>Eukaryota</taxon>
        <taxon>Metazoa</taxon>
        <taxon>Ecdysozoa</taxon>
        <taxon>Nematoda</taxon>
        <taxon>Chromadorea</taxon>
        <taxon>Rhabditida</taxon>
        <taxon>Rhabditina</taxon>
        <taxon>Rhabditomorpha</taxon>
        <taxon>Strongyloidea</taxon>
        <taxon>Strongylidae</taxon>
        <taxon>Strongylus</taxon>
    </lineage>
</organism>
<evidence type="ECO:0000313" key="1">
    <source>
        <dbReference type="EMBL" id="VDM72857.1"/>
    </source>
</evidence>
<reference evidence="1 2" key="1">
    <citation type="submission" date="2018-11" db="EMBL/GenBank/DDBJ databases">
        <authorList>
            <consortium name="Pathogen Informatics"/>
        </authorList>
    </citation>
    <scope>NUCLEOTIDE SEQUENCE [LARGE SCALE GENOMIC DNA]</scope>
</reference>
<dbReference type="AlphaFoldDB" id="A0A3P7J9J4"/>
<gene>
    <name evidence="1" type="ORF">SVUK_LOCUS7855</name>
</gene>
<dbReference type="EMBL" id="UYYB01027621">
    <property type="protein sequence ID" value="VDM72857.1"/>
    <property type="molecule type" value="Genomic_DNA"/>
</dbReference>
<dbReference type="Proteomes" id="UP000270094">
    <property type="component" value="Unassembled WGS sequence"/>
</dbReference>
<sequence length="67" mass="7814">MSEKEPLLNGRLNLENGRNYSEVVVIKKPTSNVKYYTNSRVGCWERRRRARAKAKVSSNVSYDIFFS</sequence>
<keyword evidence="2" id="KW-1185">Reference proteome</keyword>
<name>A0A3P7J9J4_STRVU</name>